<dbReference type="AlphaFoldDB" id="A0A1W2APF4"/>
<gene>
    <name evidence="2" type="ORF">SAMN02745168_1881</name>
</gene>
<evidence type="ECO:0000313" key="2">
    <source>
        <dbReference type="EMBL" id="SMC62484.1"/>
    </source>
</evidence>
<reference evidence="2 3" key="1">
    <citation type="submission" date="2017-04" db="EMBL/GenBank/DDBJ databases">
        <authorList>
            <person name="Afonso C.L."/>
            <person name="Miller P.J."/>
            <person name="Scott M.A."/>
            <person name="Spackman E."/>
            <person name="Goraichik I."/>
            <person name="Dimitrov K.M."/>
            <person name="Suarez D.L."/>
            <person name="Swayne D.E."/>
        </authorList>
    </citation>
    <scope>NUCLEOTIDE SEQUENCE [LARGE SCALE GENOMIC DNA]</scope>
    <source>
        <strain evidence="2 3">DSM 12816</strain>
    </source>
</reference>
<dbReference type="RefSeq" id="WP_084234560.1">
    <property type="nucleotide sequence ID" value="NZ_FWXW01000004.1"/>
</dbReference>
<keyword evidence="3" id="KW-1185">Reference proteome</keyword>
<sequence>MDMEFRPMIPAERNYSYTQSQQIIMQTGCIGHLRGDMDTDGNGFFTSWDDHRSDLKTDEFKQEFDTVINMLRFDKRFGGVLKNRSSLSSYCYGHPDSGFEGNYSKEFGFRADTDQYSYMLRLNPNKGEYNLYCYCYKHDWLDSHIKNTEKGIRFITPNYDEKFRIPDGDRIRILLSDGKTLDQTCRYIDEYHLEVGRNLYHICEFAERMEQNGNTIIPLRSALPETCYGTLSDTGEVIIIKKAETGYYKTDIEGGDKEQNRQLADEYNRKLGVSKAQAEAMSAGSLFGWGVPGADPKNYDMDGNFSNRRSRDRGDAR</sequence>
<dbReference type="EMBL" id="FWXW01000004">
    <property type="protein sequence ID" value="SMC62484.1"/>
    <property type="molecule type" value="Genomic_DNA"/>
</dbReference>
<organism evidence="2 3">
    <name type="scientific">Papillibacter cinnamivorans DSM 12816</name>
    <dbReference type="NCBI Taxonomy" id="1122930"/>
    <lineage>
        <taxon>Bacteria</taxon>
        <taxon>Bacillati</taxon>
        <taxon>Bacillota</taxon>
        <taxon>Clostridia</taxon>
        <taxon>Eubacteriales</taxon>
        <taxon>Oscillospiraceae</taxon>
        <taxon>Papillibacter</taxon>
    </lineage>
</organism>
<dbReference type="OrthoDB" id="2594680at2"/>
<proteinExistence type="predicted"/>
<evidence type="ECO:0000256" key="1">
    <source>
        <dbReference type="SAM" id="MobiDB-lite"/>
    </source>
</evidence>
<feature type="region of interest" description="Disordered" evidence="1">
    <location>
        <begin position="294"/>
        <end position="317"/>
    </location>
</feature>
<accession>A0A1W2APF4</accession>
<name>A0A1W2APF4_9FIRM</name>
<protein>
    <submittedName>
        <fullName evidence="2">Uncharacterized protein</fullName>
    </submittedName>
</protein>
<dbReference type="STRING" id="1122930.SAMN02745168_1881"/>
<evidence type="ECO:0000313" key="3">
    <source>
        <dbReference type="Proteomes" id="UP000192790"/>
    </source>
</evidence>
<dbReference type="Proteomes" id="UP000192790">
    <property type="component" value="Unassembled WGS sequence"/>
</dbReference>